<sequence length="61" mass="6928">MENNEEGISALKDEIAHLNKRLNHIEQLLKQHNAAKQSSGHNVWVLVPVVAIIMWGLTQIF</sequence>
<dbReference type="AlphaFoldDB" id="A0A8J2VU94"/>
<comment type="caution">
    <text evidence="3">The sequence shown here is derived from an EMBL/GenBank/DDBJ whole genome shotgun (WGS) entry which is preliminary data.</text>
</comment>
<protein>
    <submittedName>
        <fullName evidence="3">Uncharacterized protein</fullName>
    </submittedName>
</protein>
<dbReference type="Proteomes" id="UP000628775">
    <property type="component" value="Unassembled WGS sequence"/>
</dbReference>
<keyword evidence="2" id="KW-0812">Transmembrane</keyword>
<dbReference type="EMBL" id="BMIR01000004">
    <property type="protein sequence ID" value="GGE35818.1"/>
    <property type="molecule type" value="Genomic_DNA"/>
</dbReference>
<reference evidence="3" key="2">
    <citation type="submission" date="2020-09" db="EMBL/GenBank/DDBJ databases">
        <authorList>
            <person name="Sun Q."/>
            <person name="Zhou Y."/>
        </authorList>
    </citation>
    <scope>NUCLEOTIDE SEQUENCE</scope>
    <source>
        <strain evidence="3">CGMCC 1.15371</strain>
    </source>
</reference>
<accession>A0A8J2VU94</accession>
<keyword evidence="4" id="KW-1185">Reference proteome</keyword>
<evidence type="ECO:0000256" key="1">
    <source>
        <dbReference type="SAM" id="Coils"/>
    </source>
</evidence>
<keyword evidence="2" id="KW-1133">Transmembrane helix</keyword>
<keyword evidence="1" id="KW-0175">Coiled coil</keyword>
<keyword evidence="2" id="KW-0472">Membrane</keyword>
<organism evidence="3 4">
    <name type="scientific">Pullulanibacillus camelliae</name>
    <dbReference type="NCBI Taxonomy" id="1707096"/>
    <lineage>
        <taxon>Bacteria</taxon>
        <taxon>Bacillati</taxon>
        <taxon>Bacillota</taxon>
        <taxon>Bacilli</taxon>
        <taxon>Bacillales</taxon>
        <taxon>Sporolactobacillaceae</taxon>
        <taxon>Pullulanibacillus</taxon>
    </lineage>
</organism>
<evidence type="ECO:0000313" key="4">
    <source>
        <dbReference type="Proteomes" id="UP000628775"/>
    </source>
</evidence>
<proteinExistence type="predicted"/>
<reference evidence="3" key="1">
    <citation type="journal article" date="2014" name="Int. J. Syst. Evol. Microbiol.">
        <title>Complete genome sequence of Corynebacterium casei LMG S-19264T (=DSM 44701T), isolated from a smear-ripened cheese.</title>
        <authorList>
            <consortium name="US DOE Joint Genome Institute (JGI-PGF)"/>
            <person name="Walter F."/>
            <person name="Albersmeier A."/>
            <person name="Kalinowski J."/>
            <person name="Ruckert C."/>
        </authorList>
    </citation>
    <scope>NUCLEOTIDE SEQUENCE</scope>
    <source>
        <strain evidence="3">CGMCC 1.15371</strain>
    </source>
</reference>
<dbReference type="RefSeq" id="WP_188691015.1">
    <property type="nucleotide sequence ID" value="NZ_BMIR01000004.1"/>
</dbReference>
<evidence type="ECO:0000313" key="3">
    <source>
        <dbReference type="EMBL" id="GGE35818.1"/>
    </source>
</evidence>
<feature type="coiled-coil region" evidence="1">
    <location>
        <begin position="1"/>
        <end position="35"/>
    </location>
</feature>
<feature type="transmembrane region" description="Helical" evidence="2">
    <location>
        <begin position="43"/>
        <end position="60"/>
    </location>
</feature>
<name>A0A8J2VU94_9BACL</name>
<gene>
    <name evidence="3" type="ORF">GCM10011391_13240</name>
</gene>
<evidence type="ECO:0000256" key="2">
    <source>
        <dbReference type="SAM" id="Phobius"/>
    </source>
</evidence>